<keyword evidence="7" id="KW-0479">Metal-binding</keyword>
<keyword evidence="5" id="KW-0819">tRNA processing</keyword>
<dbReference type="InterPro" id="IPR001279">
    <property type="entry name" value="Metallo-B-lactamas"/>
</dbReference>
<dbReference type="RefSeq" id="XP_001732975.1">
    <property type="nucleotide sequence ID" value="XM_001732923.1"/>
</dbReference>
<dbReference type="EMBL" id="AAFI02000019">
    <property type="protein sequence ID" value="EDR41096.1"/>
    <property type="molecule type" value="Genomic_DNA"/>
</dbReference>
<feature type="region of interest" description="Disordered" evidence="11">
    <location>
        <begin position="143"/>
        <end position="182"/>
    </location>
</feature>
<dbReference type="OMA" id="QILMETH"/>
<dbReference type="VEuPathDB" id="AmoebaDB:DDB_G0277337"/>
<dbReference type="GO" id="GO:0046872">
    <property type="term" value="F:metal ion binding"/>
    <property type="evidence" value="ECO:0007669"/>
    <property type="project" value="UniProtKB-KW"/>
</dbReference>
<dbReference type="Gene3D" id="3.60.15.10">
    <property type="entry name" value="Ribonuclease Z/Hydroxyacylglutathione hydrolase-like"/>
    <property type="match status" value="2"/>
</dbReference>
<dbReference type="GO" id="GO:1990180">
    <property type="term" value="P:mitochondrial tRNA 3'-end processing"/>
    <property type="evidence" value="ECO:0000318"/>
    <property type="project" value="GO_Central"/>
</dbReference>
<feature type="compositionally biased region" description="Basic residues" evidence="11">
    <location>
        <begin position="156"/>
        <end position="166"/>
    </location>
</feature>
<dbReference type="InParanoid" id="B0G112"/>
<evidence type="ECO:0000256" key="4">
    <source>
        <dbReference type="ARBA" id="ARBA00012477"/>
    </source>
</evidence>
<evidence type="ECO:0000256" key="1">
    <source>
        <dbReference type="ARBA" id="ARBA00000402"/>
    </source>
</evidence>
<dbReference type="CDD" id="cd07718">
    <property type="entry name" value="RNaseZ_ELAC1_ELAC2-C-term-like_MBL-fold"/>
    <property type="match status" value="1"/>
</dbReference>
<dbReference type="FunCoup" id="B0G112">
    <property type="interactions" value="312"/>
</dbReference>
<dbReference type="AlphaFoldDB" id="B0G112"/>
<reference evidence="13 14" key="1">
    <citation type="journal article" date="2005" name="Nature">
        <title>The genome of the social amoeba Dictyostelium discoideum.</title>
        <authorList>
            <consortium name="The Dictyostelium discoideum Sequencing Consortium"/>
            <person name="Eichinger L."/>
            <person name="Pachebat J.A."/>
            <person name="Glockner G."/>
            <person name="Rajandream M.A."/>
            <person name="Sucgang R."/>
            <person name="Berriman M."/>
            <person name="Song J."/>
            <person name="Olsen R."/>
            <person name="Szafranski K."/>
            <person name="Xu Q."/>
            <person name="Tunggal B."/>
            <person name="Kummerfeld S."/>
            <person name="Madera M."/>
            <person name="Konfortov B.A."/>
            <person name="Rivero F."/>
            <person name="Bankier A.T."/>
            <person name="Lehmann R."/>
            <person name="Hamlin N."/>
            <person name="Davies R."/>
            <person name="Gaudet P."/>
            <person name="Fey P."/>
            <person name="Pilcher K."/>
            <person name="Chen G."/>
            <person name="Saunders D."/>
            <person name="Sodergren E."/>
            <person name="Davis P."/>
            <person name="Kerhornou A."/>
            <person name="Nie X."/>
            <person name="Hall N."/>
            <person name="Anjard C."/>
            <person name="Hemphill L."/>
            <person name="Bason N."/>
            <person name="Farbrother P."/>
            <person name="Desany B."/>
            <person name="Just E."/>
            <person name="Morio T."/>
            <person name="Rost R."/>
            <person name="Churcher C."/>
            <person name="Cooper J."/>
            <person name="Haydock S."/>
            <person name="van Driessche N."/>
            <person name="Cronin A."/>
            <person name="Goodhead I."/>
            <person name="Muzny D."/>
            <person name="Mourier T."/>
            <person name="Pain A."/>
            <person name="Lu M."/>
            <person name="Harper D."/>
            <person name="Lindsay R."/>
            <person name="Hauser H."/>
            <person name="James K."/>
            <person name="Quiles M."/>
            <person name="Madan Babu M."/>
            <person name="Saito T."/>
            <person name="Buchrieser C."/>
            <person name="Wardroper A."/>
            <person name="Felder M."/>
            <person name="Thangavelu M."/>
            <person name="Johnson D."/>
            <person name="Knights A."/>
            <person name="Loulseged H."/>
            <person name="Mungall K."/>
            <person name="Oliver K."/>
            <person name="Price C."/>
            <person name="Quail M.A."/>
            <person name="Urushihara H."/>
            <person name="Hernandez J."/>
            <person name="Rabbinowitsch E."/>
            <person name="Steffen D."/>
            <person name="Sanders M."/>
            <person name="Ma J."/>
            <person name="Kohara Y."/>
            <person name="Sharp S."/>
            <person name="Simmonds M."/>
            <person name="Spiegler S."/>
            <person name="Tivey A."/>
            <person name="Sugano S."/>
            <person name="White B."/>
            <person name="Walker D."/>
            <person name="Woodward J."/>
            <person name="Winckler T."/>
            <person name="Tanaka Y."/>
            <person name="Shaulsky G."/>
            <person name="Schleicher M."/>
            <person name="Weinstock G."/>
            <person name="Rosenthal A."/>
            <person name="Cox E.C."/>
            <person name="Chisholm R.L."/>
            <person name="Gibbs R."/>
            <person name="Loomis W.F."/>
            <person name="Platzer M."/>
            <person name="Kay R.R."/>
            <person name="Williams J."/>
            <person name="Dear P.H."/>
            <person name="Noegel A.A."/>
            <person name="Barrell B."/>
            <person name="Kuspa A."/>
        </authorList>
    </citation>
    <scope>NUCLEOTIDE SEQUENCE [LARGE SCALE GENOMIC DNA]</scope>
    <source>
        <strain evidence="13 14">AX4</strain>
    </source>
</reference>
<dbReference type="KEGG" id="ddi:DDB_G0277337"/>
<dbReference type="PANTHER" id="PTHR12553:SF49">
    <property type="entry name" value="ZINC PHOSPHODIESTERASE ELAC PROTEIN 2"/>
    <property type="match status" value="1"/>
</dbReference>
<keyword evidence="6" id="KW-0540">Nuclease</keyword>
<evidence type="ECO:0000256" key="5">
    <source>
        <dbReference type="ARBA" id="ARBA00022694"/>
    </source>
</evidence>
<evidence type="ECO:0000256" key="11">
    <source>
        <dbReference type="SAM" id="MobiDB-lite"/>
    </source>
</evidence>
<dbReference type="PhylomeDB" id="B0G112"/>
<dbReference type="PANTHER" id="PTHR12553">
    <property type="entry name" value="ZINC PHOSPHODIESTERASE ELAC PROTEIN 2"/>
    <property type="match status" value="1"/>
</dbReference>
<dbReference type="InterPro" id="IPR047151">
    <property type="entry name" value="RNZ2-like"/>
</dbReference>
<comment type="catalytic activity">
    <reaction evidence="1">
        <text>Endonucleolytic cleavage of RNA, removing extra 3' nucleotides from tRNA precursor, generating 3' termini of tRNAs. A 3'-hydroxy group is left at the tRNA terminus and a 5'-phosphoryl group is left at the trailer molecule.</text>
        <dbReference type="EC" id="3.1.26.11"/>
    </reaction>
</comment>
<evidence type="ECO:0000313" key="14">
    <source>
        <dbReference type="Proteomes" id="UP000002195"/>
    </source>
</evidence>
<sequence>MGGNYALGVSFVETIFNGSNLSCTYVFSEIGDRYLIDPSESTLRSLLGKDGLSFNKTRKILLTSLDWKDIGGIFGIGLSFTTFPTNTQIYGPPGIKKLFKISRCFQYIKNLEIIEFSDSENYMIEDGVFKVIAIPFLTPEHRKRQQLQKQLQQSHKPQRQHQKRKQQQQQQQQQEEESSIVSEPTDEKICYIFHSKKMMGRFDSNKARDLKITKQSKIQQLVAQRKPVMNEDRENPRMVYPEELLTKPSPGTSFAYINCPSEEYFQDLFNNPAWDSIKDGTKPLTAIYHKTAPHIMENPKYLEFIESISHVSTKNNYTKFYGKLKDINDEEKSITEEDGSVMYGSTKHILLHKEFTEIQDVLKLCDLFRSRLKILIPSLSIHKTDSPKWEPTSINSLENIKKSTIFNSIIPARNSFRVIMTPTQFRGAPILAQDIISHQDELQLQHDDYFLKGEGEKQTKTMLDLDRHLESLVKNKPASKYPKTLFLGTASSVPSEHRNVTGILISSSENNHFILDCGESTLIQMERYFGRVDLQKILIDTKMIWISHLHADHHLGLISIVKARDEALSKLSEEERSKHSPMLVVSHSSYINWITQYRESFDPSLSFVTQSIGSGGQNMVQVCETLGISSFTNVPVIHAPNAYGCVIDFNDGFRLTFSGDTRPCQLLEKAGADSDLLIHESTFANDEKDQAYLKRHSTLDETLNVSYNMRARKTIVTHFSQRYQNTIRCGFGKVPYGVAYDLIRFSPYQADLLYNVKDILDGYYQELNISRLKEREIIVNYLPKSKFKSPFSQDNIRSVINEYKIAKAAISQKDNDINLISENESKVSLFDDTTKPLKSINGSSFTTSTTSFNNILTKSKKLNFSSSKTAFLQNITLKSILMLKK</sequence>
<keyword evidence="10" id="KW-0862">Zinc</keyword>
<comment type="cofactor">
    <cofactor evidence="2">
        <name>Zn(2+)</name>
        <dbReference type="ChEBI" id="CHEBI:29105"/>
    </cofactor>
</comment>
<evidence type="ECO:0000256" key="3">
    <source>
        <dbReference type="ARBA" id="ARBA00007823"/>
    </source>
</evidence>
<dbReference type="EC" id="3.1.26.11" evidence="4"/>
<dbReference type="GeneID" id="8620935"/>
<accession>B0G112</accession>
<keyword evidence="9" id="KW-0378">Hydrolase</keyword>
<dbReference type="PaxDb" id="44689-DDB0252564"/>
<evidence type="ECO:0000313" key="13">
    <source>
        <dbReference type="EMBL" id="EDR41096.1"/>
    </source>
</evidence>
<dbReference type="GO" id="GO:0042781">
    <property type="term" value="F:3'-tRNA processing endoribonuclease activity"/>
    <property type="evidence" value="ECO:0000318"/>
    <property type="project" value="GO_Central"/>
</dbReference>
<dbReference type="Proteomes" id="UP000002195">
    <property type="component" value="Unassembled WGS sequence"/>
</dbReference>
<dbReference type="GO" id="GO:0005739">
    <property type="term" value="C:mitochondrion"/>
    <property type="evidence" value="ECO:0000318"/>
    <property type="project" value="GO_Central"/>
</dbReference>
<dbReference type="Pfam" id="PF12706">
    <property type="entry name" value="Lactamase_B_2"/>
    <property type="match status" value="1"/>
</dbReference>
<dbReference type="dictyBase" id="DDB_G0277337"/>
<evidence type="ECO:0000256" key="8">
    <source>
        <dbReference type="ARBA" id="ARBA00022759"/>
    </source>
</evidence>
<dbReference type="InterPro" id="IPR036866">
    <property type="entry name" value="RibonucZ/Hydroxyglut_hydro"/>
</dbReference>
<organism evidence="13 14">
    <name type="scientific">Dictyostelium discoideum</name>
    <name type="common">Social amoeba</name>
    <dbReference type="NCBI Taxonomy" id="44689"/>
    <lineage>
        <taxon>Eukaryota</taxon>
        <taxon>Amoebozoa</taxon>
        <taxon>Evosea</taxon>
        <taxon>Eumycetozoa</taxon>
        <taxon>Dictyostelia</taxon>
        <taxon>Dictyosteliales</taxon>
        <taxon>Dictyosteliaceae</taxon>
        <taxon>Dictyostelium</taxon>
    </lineage>
</organism>
<dbReference type="HOGENOM" id="CLU_006220_2_0_1"/>
<dbReference type="FunFam" id="3.60.15.10:FF:000078">
    <property type="entry name" value="Ribonuclease Z, putative"/>
    <property type="match status" value="1"/>
</dbReference>
<comment type="caution">
    <text evidence="13">The sequence shown here is derived from an EMBL/GenBank/DDBJ whole genome shotgun (WGS) entry which is preliminary data.</text>
</comment>
<evidence type="ECO:0000256" key="10">
    <source>
        <dbReference type="ARBA" id="ARBA00022833"/>
    </source>
</evidence>
<proteinExistence type="inferred from homology"/>
<dbReference type="SUPFAM" id="SSF56281">
    <property type="entry name" value="Metallo-hydrolase/oxidoreductase"/>
    <property type="match status" value="2"/>
</dbReference>
<evidence type="ECO:0000256" key="2">
    <source>
        <dbReference type="ARBA" id="ARBA00001947"/>
    </source>
</evidence>
<feature type="domain" description="Metallo-beta-lactamase" evidence="12">
    <location>
        <begin position="513"/>
        <end position="719"/>
    </location>
</feature>
<evidence type="ECO:0000256" key="9">
    <source>
        <dbReference type="ARBA" id="ARBA00022801"/>
    </source>
</evidence>
<gene>
    <name evidence="13" type="ORF">DDB_G0277337</name>
</gene>
<keyword evidence="14" id="KW-1185">Reference proteome</keyword>
<evidence type="ECO:0000259" key="12">
    <source>
        <dbReference type="Pfam" id="PF12706"/>
    </source>
</evidence>
<evidence type="ECO:0000256" key="7">
    <source>
        <dbReference type="ARBA" id="ARBA00022723"/>
    </source>
</evidence>
<keyword evidence="8" id="KW-0255">Endonuclease</keyword>
<protein>
    <recommendedName>
        <fullName evidence="4">ribonuclease Z</fullName>
        <ecNumber evidence="4">3.1.26.11</ecNumber>
    </recommendedName>
</protein>
<comment type="similarity">
    <text evidence="3">Belongs to the RNase Z family.</text>
</comment>
<dbReference type="STRING" id="44689.B0G112"/>
<dbReference type="SMR" id="B0G112"/>
<name>B0G112_DICDI</name>
<dbReference type="eggNOG" id="KOG2121">
    <property type="taxonomic scope" value="Eukaryota"/>
</dbReference>
<evidence type="ECO:0000256" key="6">
    <source>
        <dbReference type="ARBA" id="ARBA00022722"/>
    </source>
</evidence>